<accession>D2R2I5</accession>
<gene>
    <name evidence="2" type="ordered locus">Psta_0404</name>
</gene>
<evidence type="ECO:0008006" key="4">
    <source>
        <dbReference type="Google" id="ProtNLM"/>
    </source>
</evidence>
<proteinExistence type="predicted"/>
<dbReference type="STRING" id="530564.Psta_0404"/>
<dbReference type="PROSITE" id="PS51257">
    <property type="entry name" value="PROKAR_LIPOPROTEIN"/>
    <property type="match status" value="1"/>
</dbReference>
<reference evidence="2 3" key="1">
    <citation type="journal article" date="2009" name="Stand. Genomic Sci.">
        <title>Complete genome sequence of Pirellula staleyi type strain (ATCC 27377).</title>
        <authorList>
            <person name="Clum A."/>
            <person name="Tindall B.J."/>
            <person name="Sikorski J."/>
            <person name="Ivanova N."/>
            <person name="Mavrommatis K."/>
            <person name="Lucas S."/>
            <person name="Glavina del Rio T."/>
            <person name="Nolan M."/>
            <person name="Chen F."/>
            <person name="Tice H."/>
            <person name="Pitluck S."/>
            <person name="Cheng J.F."/>
            <person name="Chertkov O."/>
            <person name="Brettin T."/>
            <person name="Han C."/>
            <person name="Detter J.C."/>
            <person name="Kuske C."/>
            <person name="Bruce D."/>
            <person name="Goodwin L."/>
            <person name="Ovchinikova G."/>
            <person name="Pati A."/>
            <person name="Mikhailova N."/>
            <person name="Chen A."/>
            <person name="Palaniappan K."/>
            <person name="Land M."/>
            <person name="Hauser L."/>
            <person name="Chang Y.J."/>
            <person name="Jeffries C.D."/>
            <person name="Chain P."/>
            <person name="Rohde M."/>
            <person name="Goker M."/>
            <person name="Bristow J."/>
            <person name="Eisen J.A."/>
            <person name="Markowitz V."/>
            <person name="Hugenholtz P."/>
            <person name="Kyrpides N.C."/>
            <person name="Klenk H.P."/>
            <person name="Lapidus A."/>
        </authorList>
    </citation>
    <scope>NUCLEOTIDE SEQUENCE [LARGE SCALE GENOMIC DNA]</scope>
    <source>
        <strain evidence="3">ATCC 27377 / DSM 6068 / ICPB 4128</strain>
    </source>
</reference>
<sequence length="80" mass="8623" precursor="true">MTIRPKLWLHAAAAVVLASAAISSTGCQITEGGQTLPSAYYDKDDIQYYAPGPEFKLSKEAAAMKAYKADLEAQATRNSR</sequence>
<name>D2R2I5_PIRSD</name>
<evidence type="ECO:0000313" key="3">
    <source>
        <dbReference type="Proteomes" id="UP000001887"/>
    </source>
</evidence>
<protein>
    <recommendedName>
        <fullName evidence="4">Lipoprotein</fullName>
    </recommendedName>
</protein>
<dbReference type="eggNOG" id="ENOG5033FWX">
    <property type="taxonomic scope" value="Bacteria"/>
</dbReference>
<dbReference type="KEGG" id="psl:Psta_0404"/>
<feature type="signal peptide" evidence="1">
    <location>
        <begin position="1"/>
        <end position="20"/>
    </location>
</feature>
<keyword evidence="1" id="KW-0732">Signal</keyword>
<dbReference type="Proteomes" id="UP000001887">
    <property type="component" value="Chromosome"/>
</dbReference>
<evidence type="ECO:0000313" key="2">
    <source>
        <dbReference type="EMBL" id="ADB15094.1"/>
    </source>
</evidence>
<dbReference type="OrthoDB" id="292253at2"/>
<dbReference type="AlphaFoldDB" id="D2R2I5"/>
<dbReference type="HOGENOM" id="CLU_2586687_0_0_0"/>
<keyword evidence="3" id="KW-1185">Reference proteome</keyword>
<evidence type="ECO:0000256" key="1">
    <source>
        <dbReference type="SAM" id="SignalP"/>
    </source>
</evidence>
<feature type="chain" id="PRO_5003035393" description="Lipoprotein" evidence="1">
    <location>
        <begin position="21"/>
        <end position="80"/>
    </location>
</feature>
<dbReference type="EMBL" id="CP001848">
    <property type="protein sequence ID" value="ADB15094.1"/>
    <property type="molecule type" value="Genomic_DNA"/>
</dbReference>
<organism evidence="2 3">
    <name type="scientific">Pirellula staleyi (strain ATCC 27377 / DSM 6068 / ICPB 4128)</name>
    <name type="common">Pirella staleyi</name>
    <dbReference type="NCBI Taxonomy" id="530564"/>
    <lineage>
        <taxon>Bacteria</taxon>
        <taxon>Pseudomonadati</taxon>
        <taxon>Planctomycetota</taxon>
        <taxon>Planctomycetia</taxon>
        <taxon>Pirellulales</taxon>
        <taxon>Pirellulaceae</taxon>
        <taxon>Pirellula</taxon>
    </lineage>
</organism>